<dbReference type="RefSeq" id="WP_380867125.1">
    <property type="nucleotide sequence ID" value="NZ_JBHUMA010000004.1"/>
</dbReference>
<sequence>MKANKITYYVTTGIISAMMIFIGFETLFKPEVKESMAHLGLPADYFRIELGVTKLIGAVLIWIPIRLLKEIAYIGFAIMFGSASLAHYAVGDPILQIVVGLVFLIVLIVSYLTNDRIRNFNTLNKKKQ</sequence>
<gene>
    <name evidence="6" type="ORF">ACFSQ3_02270</name>
</gene>
<evidence type="ECO:0000256" key="2">
    <source>
        <dbReference type="ARBA" id="ARBA00022692"/>
    </source>
</evidence>
<comment type="caution">
    <text evidence="6">The sequence shown here is derived from an EMBL/GenBank/DDBJ whole genome shotgun (WGS) entry which is preliminary data.</text>
</comment>
<evidence type="ECO:0000256" key="4">
    <source>
        <dbReference type="ARBA" id="ARBA00023136"/>
    </source>
</evidence>
<dbReference type="Pfam" id="PF13564">
    <property type="entry name" value="DoxX_2"/>
    <property type="match status" value="1"/>
</dbReference>
<name>A0ABW5NFM1_9SPHI</name>
<accession>A0ABW5NFM1</accession>
<comment type="subcellular location">
    <subcellularLocation>
        <location evidence="1">Membrane</location>
        <topology evidence="1">Multi-pass membrane protein</topology>
    </subcellularLocation>
</comment>
<keyword evidence="3 5" id="KW-1133">Transmembrane helix</keyword>
<evidence type="ECO:0000256" key="1">
    <source>
        <dbReference type="ARBA" id="ARBA00004141"/>
    </source>
</evidence>
<feature type="transmembrane region" description="Helical" evidence="5">
    <location>
        <begin position="94"/>
        <end position="113"/>
    </location>
</feature>
<dbReference type="InterPro" id="IPR032808">
    <property type="entry name" value="DoxX"/>
</dbReference>
<keyword evidence="2 5" id="KW-0812">Transmembrane</keyword>
<organism evidence="6 7">
    <name type="scientific">Sphingobacterium corticis</name>
    <dbReference type="NCBI Taxonomy" id="1812823"/>
    <lineage>
        <taxon>Bacteria</taxon>
        <taxon>Pseudomonadati</taxon>
        <taxon>Bacteroidota</taxon>
        <taxon>Sphingobacteriia</taxon>
        <taxon>Sphingobacteriales</taxon>
        <taxon>Sphingobacteriaceae</taxon>
        <taxon>Sphingobacterium</taxon>
    </lineage>
</organism>
<reference evidence="7" key="1">
    <citation type="journal article" date="2019" name="Int. J. Syst. Evol. Microbiol.">
        <title>The Global Catalogue of Microorganisms (GCM) 10K type strain sequencing project: providing services to taxonomists for standard genome sequencing and annotation.</title>
        <authorList>
            <consortium name="The Broad Institute Genomics Platform"/>
            <consortium name="The Broad Institute Genome Sequencing Center for Infectious Disease"/>
            <person name="Wu L."/>
            <person name="Ma J."/>
        </authorList>
    </citation>
    <scope>NUCLEOTIDE SEQUENCE [LARGE SCALE GENOMIC DNA]</scope>
    <source>
        <strain evidence="7">KCTC 42248</strain>
    </source>
</reference>
<feature type="transmembrane region" description="Helical" evidence="5">
    <location>
        <begin position="71"/>
        <end position="88"/>
    </location>
</feature>
<proteinExistence type="predicted"/>
<keyword evidence="4 5" id="KW-0472">Membrane</keyword>
<evidence type="ECO:0000256" key="5">
    <source>
        <dbReference type="SAM" id="Phobius"/>
    </source>
</evidence>
<protein>
    <submittedName>
        <fullName evidence="6">DoxX family protein</fullName>
    </submittedName>
</protein>
<feature type="transmembrane region" description="Helical" evidence="5">
    <location>
        <begin position="7"/>
        <end position="25"/>
    </location>
</feature>
<keyword evidence="7" id="KW-1185">Reference proteome</keyword>
<evidence type="ECO:0000313" key="6">
    <source>
        <dbReference type="EMBL" id="MFD2597762.1"/>
    </source>
</evidence>
<evidence type="ECO:0000256" key="3">
    <source>
        <dbReference type="ARBA" id="ARBA00022989"/>
    </source>
</evidence>
<dbReference type="EMBL" id="JBHUMA010000004">
    <property type="protein sequence ID" value="MFD2597762.1"/>
    <property type="molecule type" value="Genomic_DNA"/>
</dbReference>
<dbReference type="Proteomes" id="UP001597393">
    <property type="component" value="Unassembled WGS sequence"/>
</dbReference>
<feature type="transmembrane region" description="Helical" evidence="5">
    <location>
        <begin position="45"/>
        <end position="64"/>
    </location>
</feature>
<evidence type="ECO:0000313" key="7">
    <source>
        <dbReference type="Proteomes" id="UP001597393"/>
    </source>
</evidence>